<organism evidence="3 4">
    <name type="scientific">Herrania umbratica</name>
    <dbReference type="NCBI Taxonomy" id="108875"/>
    <lineage>
        <taxon>Eukaryota</taxon>
        <taxon>Viridiplantae</taxon>
        <taxon>Streptophyta</taxon>
        <taxon>Embryophyta</taxon>
        <taxon>Tracheophyta</taxon>
        <taxon>Spermatophyta</taxon>
        <taxon>Magnoliopsida</taxon>
        <taxon>eudicotyledons</taxon>
        <taxon>Gunneridae</taxon>
        <taxon>Pentapetalae</taxon>
        <taxon>rosids</taxon>
        <taxon>malvids</taxon>
        <taxon>Malvales</taxon>
        <taxon>Malvaceae</taxon>
        <taxon>Byttnerioideae</taxon>
        <taxon>Herrania</taxon>
    </lineage>
</organism>
<evidence type="ECO:0000313" key="4">
    <source>
        <dbReference type="RefSeq" id="XP_021274404.1"/>
    </source>
</evidence>
<dbReference type="InterPro" id="IPR004146">
    <property type="entry name" value="DC1"/>
</dbReference>
<accession>A0A6J0ZJN6</accession>
<dbReference type="PANTHER" id="PTHR46288">
    <property type="entry name" value="PHORBOL-ESTER/DAG-TYPE DOMAIN-CONTAINING PROTEIN"/>
    <property type="match status" value="1"/>
</dbReference>
<feature type="domain" description="DC1" evidence="2">
    <location>
        <begin position="125"/>
        <end position="175"/>
    </location>
</feature>
<keyword evidence="3" id="KW-1185">Reference proteome</keyword>
<dbReference type="RefSeq" id="XP_021274404.1">
    <property type="nucleotide sequence ID" value="XM_021418729.1"/>
</dbReference>
<keyword evidence="1" id="KW-0677">Repeat</keyword>
<reference evidence="4" key="1">
    <citation type="submission" date="2025-08" db="UniProtKB">
        <authorList>
            <consortium name="RefSeq"/>
        </authorList>
    </citation>
    <scope>IDENTIFICATION</scope>
    <source>
        <tissue evidence="4">Leaf</tissue>
    </source>
</reference>
<evidence type="ECO:0000259" key="2">
    <source>
        <dbReference type="Pfam" id="PF03107"/>
    </source>
</evidence>
<feature type="domain" description="DC1" evidence="2">
    <location>
        <begin position="185"/>
        <end position="235"/>
    </location>
</feature>
<gene>
    <name evidence="4" type="primary">LOC110409400</name>
</gene>
<dbReference type="GeneID" id="110409400"/>
<dbReference type="AlphaFoldDB" id="A0A6J0ZJN6"/>
<dbReference type="SUPFAM" id="SSF57889">
    <property type="entry name" value="Cysteine-rich domain"/>
    <property type="match status" value="2"/>
</dbReference>
<dbReference type="OrthoDB" id="1884766at2759"/>
<name>A0A6J0ZJN6_9ROSI</name>
<protein>
    <submittedName>
        <fullName evidence="4">Uncharacterized protein LOC110409400</fullName>
    </submittedName>
</protein>
<evidence type="ECO:0000313" key="3">
    <source>
        <dbReference type="Proteomes" id="UP000504621"/>
    </source>
</evidence>
<dbReference type="Pfam" id="PF03107">
    <property type="entry name" value="C1_2"/>
    <property type="match status" value="3"/>
</dbReference>
<feature type="domain" description="DC1" evidence="2">
    <location>
        <begin position="68"/>
        <end position="115"/>
    </location>
</feature>
<dbReference type="InterPro" id="IPR046349">
    <property type="entry name" value="C1-like_sf"/>
</dbReference>
<dbReference type="Proteomes" id="UP000504621">
    <property type="component" value="Unplaced"/>
</dbReference>
<sequence length="246" mass="28708">MKRITLFFFDSKHNQHMEALVTIKEYLHSHVYISTESWSYGHHWTKNVFLKMPKHRNYSPLRPCVNHFSHRHPLRPIDQIREEEELICSGCGLEVTGSTFMCSKSDCDFLLHKSCFELNLVLQHKSHPPHSLKLLCTPPDNYGRKIFICNACHDYGTGFDYHCSICQFDLHVGCAKLPKTIKHKDHQHLLSLYCSFSCIKENIEAFVCDVCGQDVPDRLWVYHCEKCDFGIHLRCTIPDTVLKKDI</sequence>
<evidence type="ECO:0000256" key="1">
    <source>
        <dbReference type="ARBA" id="ARBA00022737"/>
    </source>
</evidence>
<proteinExistence type="predicted"/>
<dbReference type="PANTHER" id="PTHR46288:SF27">
    <property type="entry name" value="CYSTEINE_HISTIDINE-RICH C1 DOMAIN FAMILY PROTEIN"/>
    <property type="match status" value="1"/>
</dbReference>